<dbReference type="SUPFAM" id="SSF47986">
    <property type="entry name" value="DEATH domain"/>
    <property type="match status" value="1"/>
</dbReference>
<evidence type="ECO:0000259" key="1">
    <source>
        <dbReference type="Pfam" id="PF14786"/>
    </source>
</evidence>
<dbReference type="Proteomes" id="UP000504631">
    <property type="component" value="Unplaced"/>
</dbReference>
<dbReference type="InterPro" id="IPR011029">
    <property type="entry name" value="DEATH-like_dom_sf"/>
</dbReference>
<dbReference type="KEGG" id="bvk:117232751"/>
<dbReference type="AlphaFoldDB" id="A0A6J3K709"/>
<dbReference type="Gene3D" id="1.10.533.10">
    <property type="entry name" value="Death Domain, Fas"/>
    <property type="match status" value="1"/>
</dbReference>
<feature type="domain" description="Tube Death" evidence="1">
    <location>
        <begin position="10"/>
        <end position="128"/>
    </location>
</feature>
<organism evidence="2 3">
    <name type="scientific">Bombus vosnesenskii</name>
    <dbReference type="NCBI Taxonomy" id="207650"/>
    <lineage>
        <taxon>Eukaryota</taxon>
        <taxon>Metazoa</taxon>
        <taxon>Ecdysozoa</taxon>
        <taxon>Arthropoda</taxon>
        <taxon>Hexapoda</taxon>
        <taxon>Insecta</taxon>
        <taxon>Pterygota</taxon>
        <taxon>Neoptera</taxon>
        <taxon>Endopterygota</taxon>
        <taxon>Hymenoptera</taxon>
        <taxon>Apocrita</taxon>
        <taxon>Aculeata</taxon>
        <taxon>Apoidea</taxon>
        <taxon>Anthophila</taxon>
        <taxon>Apidae</taxon>
        <taxon>Bombus</taxon>
        <taxon>Pyrobombus</taxon>
    </lineage>
</organism>
<proteinExistence type="predicted"/>
<sequence length="345" mass="39090">MSQSTICFDTEIRKLRPAELYKLGQILSIQDSWKKLMAIIPKDNGSNLPKFNVEHFSMIEQAAQQGNAAELFLSEWGTIGKRRPTLGYLLSLLTKAQLFRAADYVAGELLNEELPKRPQYGPAAPVDISNEIKKLLEDKEELENFNFNESLIFELPTQVDDNETVNPNVMNDGSLERNMQSTQLISSKGKHNKKQLENDEGTLNAQMSDLMKFSSEENVQECRKQEQVLKQQEISSGELPVLLNQFGQSAEQMKLYQEVLSKELPVFLNNTISSNEILTNYETKDSLHLSSRNIDENEISSTELPQCIVDLRYSDSTCSLENNTNVVQNALSSKELPVTVLEYNE</sequence>
<evidence type="ECO:0000313" key="3">
    <source>
        <dbReference type="RefSeq" id="XP_033348251.1"/>
    </source>
</evidence>
<gene>
    <name evidence="3" type="primary">LOC117232751</name>
</gene>
<accession>A0A6J3K709</accession>
<dbReference type="GeneID" id="117232751"/>
<dbReference type="CDD" id="cd08308">
    <property type="entry name" value="Death_Tube"/>
    <property type="match status" value="1"/>
</dbReference>
<dbReference type="RefSeq" id="XP_033348251.1">
    <property type="nucleotide sequence ID" value="XM_033492360.1"/>
</dbReference>
<reference evidence="3" key="1">
    <citation type="submission" date="2025-08" db="UniProtKB">
        <authorList>
            <consortium name="RefSeq"/>
        </authorList>
    </citation>
    <scope>IDENTIFICATION</scope>
    <source>
        <tissue evidence="3">Muscle</tissue>
    </source>
</reference>
<dbReference type="CTD" id="7275"/>
<keyword evidence="2" id="KW-1185">Reference proteome</keyword>
<protein>
    <submittedName>
        <fullName evidence="3">Protein Tube</fullName>
    </submittedName>
</protein>
<dbReference type="InterPro" id="IPR029397">
    <property type="entry name" value="Tube_Death"/>
</dbReference>
<dbReference type="Pfam" id="PF14786">
    <property type="entry name" value="Death_2"/>
    <property type="match status" value="1"/>
</dbReference>
<name>A0A6J3K709_9HYME</name>
<evidence type="ECO:0000313" key="2">
    <source>
        <dbReference type="Proteomes" id="UP000504631"/>
    </source>
</evidence>